<dbReference type="InterPro" id="IPR013225">
    <property type="entry name" value="PaaX_C"/>
</dbReference>
<dbReference type="PIRSF" id="PIRSF020623">
    <property type="entry name" value="PaaX"/>
    <property type="match status" value="1"/>
</dbReference>
<feature type="domain" description="Transcriptional repressor PaaX-like N-terminal" evidence="1">
    <location>
        <begin position="27"/>
        <end position="94"/>
    </location>
</feature>
<evidence type="ECO:0000259" key="1">
    <source>
        <dbReference type="Pfam" id="PF07848"/>
    </source>
</evidence>
<dbReference type="Gene3D" id="3.30.70.2650">
    <property type="match status" value="1"/>
</dbReference>
<comment type="caution">
    <text evidence="4">The sequence shown here is derived from an EMBL/GenBank/DDBJ whole genome shotgun (WGS) entry which is preliminary data.</text>
</comment>
<evidence type="ECO:0000259" key="2">
    <source>
        <dbReference type="Pfam" id="PF08223"/>
    </source>
</evidence>
<dbReference type="PANTHER" id="PTHR30319">
    <property type="entry name" value="PHENYLACETIC ACID REGULATOR-RELATED TRANSCRIPTIONAL REPRESSOR"/>
    <property type="match status" value="1"/>
</dbReference>
<feature type="domain" description="Transcriptional repressor PaaX-like C-terminal" evidence="2">
    <location>
        <begin position="201"/>
        <end position="302"/>
    </location>
</feature>
<dbReference type="InterPro" id="IPR012906">
    <property type="entry name" value="PaaX-like_N"/>
</dbReference>
<gene>
    <name evidence="4" type="ORF">HDA37_000968</name>
</gene>
<dbReference type="Gene3D" id="1.20.58.1460">
    <property type="match status" value="1"/>
</dbReference>
<dbReference type="Gene3D" id="1.10.10.10">
    <property type="entry name" value="Winged helix-like DNA-binding domain superfamily/Winged helix DNA-binding domain"/>
    <property type="match status" value="1"/>
</dbReference>
<dbReference type="AlphaFoldDB" id="A0A852VUZ2"/>
<dbReference type="Pfam" id="PF08223">
    <property type="entry name" value="PaaX_C"/>
    <property type="match status" value="1"/>
</dbReference>
<dbReference type="EMBL" id="JACCCZ010000001">
    <property type="protein sequence ID" value="NYG00683.1"/>
    <property type="molecule type" value="Genomic_DNA"/>
</dbReference>
<dbReference type="Pfam" id="PF20803">
    <property type="entry name" value="PaaX_M"/>
    <property type="match status" value="1"/>
</dbReference>
<feature type="domain" description="Transcriptional repressor PaaX-like central Cas2-like" evidence="3">
    <location>
        <begin position="116"/>
        <end position="196"/>
    </location>
</feature>
<evidence type="ECO:0000313" key="4">
    <source>
        <dbReference type="EMBL" id="NYG00683.1"/>
    </source>
</evidence>
<sequence>MATPDSVYEPEGPDGSALRRRELGQTSARSLLLTVLGEFVLPAGEPVWTRALLDVLGALGVEAKSARQALARTAGEGLLTSDRDGRRVRWSLTPAGSELLSDGAARIYGFGRPATGWDGRWLVLLASVPESRRRLRHRLRTRLAWAGLGSPAPGVWVSPDPGKEARVAAVLDELDLAGSGYSFVGHYGGIGRADDIVAQAWDLDVVERAYSEFLDEFGPHLDPASHASSAAASDRGAGGPAVSVADDVLARQVRLVHAWRRFPFLDPELPAELLPEQWAGSRAAELFTTLHERWDAPARAAWADLARRA</sequence>
<organism evidence="4 5">
    <name type="scientific">Pseudonocardia alni</name>
    <name type="common">Amycolata alni</name>
    <dbReference type="NCBI Taxonomy" id="33907"/>
    <lineage>
        <taxon>Bacteria</taxon>
        <taxon>Bacillati</taxon>
        <taxon>Actinomycetota</taxon>
        <taxon>Actinomycetes</taxon>
        <taxon>Pseudonocardiales</taxon>
        <taxon>Pseudonocardiaceae</taxon>
        <taxon>Pseudonocardia</taxon>
    </lineage>
</organism>
<name>A0A852VUZ2_PSEA5</name>
<dbReference type="InterPro" id="IPR011965">
    <property type="entry name" value="PaaX_trns_reg"/>
</dbReference>
<evidence type="ECO:0000313" key="5">
    <source>
        <dbReference type="Proteomes" id="UP000549695"/>
    </source>
</evidence>
<protein>
    <submittedName>
        <fullName evidence="4">Phenylacetic acid degradation operon negative regulatory protein</fullName>
    </submittedName>
</protein>
<dbReference type="RefSeq" id="WP_179760351.1">
    <property type="nucleotide sequence ID" value="NZ_BAAAJZ010000013.1"/>
</dbReference>
<proteinExistence type="predicted"/>
<accession>A0A852VUZ2</accession>
<keyword evidence="5" id="KW-1185">Reference proteome</keyword>
<dbReference type="InterPro" id="IPR036388">
    <property type="entry name" value="WH-like_DNA-bd_sf"/>
</dbReference>
<dbReference type="PANTHER" id="PTHR30319:SF1">
    <property type="entry name" value="TRANSCRIPTIONAL REPRESSOR PAAX"/>
    <property type="match status" value="1"/>
</dbReference>
<dbReference type="GO" id="GO:0006351">
    <property type="term" value="P:DNA-templated transcription"/>
    <property type="evidence" value="ECO:0007669"/>
    <property type="project" value="InterPro"/>
</dbReference>
<dbReference type="InterPro" id="IPR048846">
    <property type="entry name" value="PaaX-like_central"/>
</dbReference>
<evidence type="ECO:0000259" key="3">
    <source>
        <dbReference type="Pfam" id="PF20803"/>
    </source>
</evidence>
<reference evidence="4 5" key="1">
    <citation type="submission" date="2020-07" db="EMBL/GenBank/DDBJ databases">
        <title>Sequencing the genomes of 1000 actinobacteria strains.</title>
        <authorList>
            <person name="Klenk H.-P."/>
        </authorList>
    </citation>
    <scope>NUCLEOTIDE SEQUENCE [LARGE SCALE GENOMIC DNA]</scope>
    <source>
        <strain evidence="4 5">DSM 44749</strain>
    </source>
</reference>
<dbReference type="GeneID" id="98050782"/>
<dbReference type="Pfam" id="PF07848">
    <property type="entry name" value="PaaX"/>
    <property type="match status" value="1"/>
</dbReference>
<dbReference type="Proteomes" id="UP000549695">
    <property type="component" value="Unassembled WGS sequence"/>
</dbReference>